<dbReference type="AlphaFoldDB" id="A0A9W9E8Z0"/>
<organism evidence="9 10">
    <name type="scientific">Trichoderma breve</name>
    <dbReference type="NCBI Taxonomy" id="2034170"/>
    <lineage>
        <taxon>Eukaryota</taxon>
        <taxon>Fungi</taxon>
        <taxon>Dikarya</taxon>
        <taxon>Ascomycota</taxon>
        <taxon>Pezizomycotina</taxon>
        <taxon>Sordariomycetes</taxon>
        <taxon>Hypocreomycetidae</taxon>
        <taxon>Hypocreales</taxon>
        <taxon>Hypocreaceae</taxon>
        <taxon>Trichoderma</taxon>
    </lineage>
</organism>
<dbReference type="PROSITE" id="PS51278">
    <property type="entry name" value="GATASE_TYPE_2"/>
    <property type="match status" value="1"/>
</dbReference>
<dbReference type="InterPro" id="IPR014729">
    <property type="entry name" value="Rossmann-like_a/b/a_fold"/>
</dbReference>
<evidence type="ECO:0000313" key="9">
    <source>
        <dbReference type="EMBL" id="KAJ4859026.1"/>
    </source>
</evidence>
<keyword evidence="3 5" id="KW-0067">ATP-binding</keyword>
<dbReference type="InterPro" id="IPR029055">
    <property type="entry name" value="Ntn_hydrolases_N"/>
</dbReference>
<dbReference type="Pfam" id="PF00733">
    <property type="entry name" value="Asn_synthase"/>
    <property type="match status" value="1"/>
</dbReference>
<feature type="domain" description="Glutamine amidotransferase type-2" evidence="8">
    <location>
        <begin position="2"/>
        <end position="265"/>
    </location>
</feature>
<dbReference type="Gene3D" id="3.60.20.10">
    <property type="entry name" value="Glutamine Phosphoribosylpyrophosphate, subunit 1, domain 1"/>
    <property type="match status" value="1"/>
</dbReference>
<dbReference type="InterPro" id="IPR001962">
    <property type="entry name" value="Asn_synthase"/>
</dbReference>
<dbReference type="CDD" id="cd00712">
    <property type="entry name" value="AsnB"/>
    <property type="match status" value="1"/>
</dbReference>
<dbReference type="PANTHER" id="PTHR43284">
    <property type="entry name" value="ASPARAGINE SYNTHETASE (GLUTAMINE-HYDROLYZING)"/>
    <property type="match status" value="1"/>
</dbReference>
<evidence type="ECO:0000256" key="5">
    <source>
        <dbReference type="PIRNR" id="PIRNR001589"/>
    </source>
</evidence>
<comment type="similarity">
    <text evidence="1">Belongs to the asparagine synthetase family.</text>
</comment>
<keyword evidence="10" id="KW-1185">Reference proteome</keyword>
<dbReference type="PANTHER" id="PTHR43284:SF1">
    <property type="entry name" value="ASPARAGINE SYNTHETASE"/>
    <property type="match status" value="1"/>
</dbReference>
<dbReference type="SUPFAM" id="SSF56235">
    <property type="entry name" value="N-terminal nucleophile aminohydrolases (Ntn hydrolases)"/>
    <property type="match status" value="1"/>
</dbReference>
<feature type="binding site" evidence="6">
    <location>
        <position position="354"/>
    </location>
    <ligand>
        <name>ATP</name>
        <dbReference type="ChEBI" id="CHEBI:30616"/>
    </ligand>
</feature>
<accession>A0A9W9E8Z0</accession>
<dbReference type="InterPro" id="IPR017932">
    <property type="entry name" value="GATase_2_dom"/>
</dbReference>
<dbReference type="Gene3D" id="3.40.50.620">
    <property type="entry name" value="HUPs"/>
    <property type="match status" value="2"/>
</dbReference>
<feature type="binding site" evidence="6">
    <location>
        <position position="153"/>
    </location>
    <ligand>
        <name>L-glutamine</name>
        <dbReference type="ChEBI" id="CHEBI:58359"/>
    </ligand>
</feature>
<dbReference type="PIRSF" id="PIRSF001589">
    <property type="entry name" value="Asn_synthetase_glu-h"/>
    <property type="match status" value="1"/>
</dbReference>
<dbReference type="GO" id="GO:0005524">
    <property type="term" value="F:ATP binding"/>
    <property type="evidence" value="ECO:0007669"/>
    <property type="project" value="UniProtKB-KW"/>
</dbReference>
<evidence type="ECO:0000256" key="3">
    <source>
        <dbReference type="ARBA" id="ARBA00022840"/>
    </source>
</evidence>
<dbReference type="RefSeq" id="XP_056028082.1">
    <property type="nucleotide sequence ID" value="XM_056174503.1"/>
</dbReference>
<dbReference type="EMBL" id="JAOPEN010000004">
    <property type="protein sequence ID" value="KAJ4859026.1"/>
    <property type="molecule type" value="Genomic_DNA"/>
</dbReference>
<evidence type="ECO:0000313" key="10">
    <source>
        <dbReference type="Proteomes" id="UP001140511"/>
    </source>
</evidence>
<evidence type="ECO:0000256" key="1">
    <source>
        <dbReference type="ARBA" id="ARBA00005752"/>
    </source>
</evidence>
<dbReference type="CDD" id="cd01991">
    <property type="entry name" value="Asn_synthase_B_C"/>
    <property type="match status" value="1"/>
</dbReference>
<keyword evidence="2 5" id="KW-0547">Nucleotide-binding</keyword>
<evidence type="ECO:0000256" key="7">
    <source>
        <dbReference type="PIRSR" id="PIRSR001589-3"/>
    </source>
</evidence>
<keyword evidence="4" id="KW-0315">Glutamine amidotransferase</keyword>
<proteinExistence type="inferred from homology"/>
<gene>
    <name evidence="9" type="ORF">T069G_07293</name>
</gene>
<dbReference type="Proteomes" id="UP001140511">
    <property type="component" value="Unassembled WGS sequence"/>
</dbReference>
<reference evidence="9" key="1">
    <citation type="submission" date="2022-09" db="EMBL/GenBank/DDBJ databases">
        <title>Chromosome-level assembly of Trichoderma breve T069, a fungus used in development of biopesticide product.</title>
        <authorList>
            <person name="Lin R."/>
            <person name="Liu T."/>
        </authorList>
    </citation>
    <scope>NUCLEOTIDE SEQUENCE</scope>
    <source>
        <strain evidence="9">T069</strain>
    </source>
</reference>
<name>A0A9W9E8Z0_9HYPO</name>
<dbReference type="InterPro" id="IPR006426">
    <property type="entry name" value="Asn_synth_AEB"/>
</dbReference>
<feature type="site" description="Important for beta-aspartyl-AMP intermediate formation" evidence="7">
    <location>
        <position position="431"/>
    </location>
</feature>
<comment type="caution">
    <text evidence="9">The sequence shown here is derived from an EMBL/GenBank/DDBJ whole genome shotgun (WGS) entry which is preliminary data.</text>
</comment>
<dbReference type="GO" id="GO:0005829">
    <property type="term" value="C:cytosol"/>
    <property type="evidence" value="ECO:0007669"/>
    <property type="project" value="TreeGrafter"/>
</dbReference>
<dbReference type="InterPro" id="IPR051786">
    <property type="entry name" value="ASN_synthetase/amidase"/>
</dbReference>
<evidence type="ECO:0000259" key="8">
    <source>
        <dbReference type="PROSITE" id="PS51278"/>
    </source>
</evidence>
<dbReference type="NCBIfam" id="TIGR01536">
    <property type="entry name" value="asn_synth_AEB"/>
    <property type="match status" value="1"/>
</dbReference>
<dbReference type="GO" id="GO:0004066">
    <property type="term" value="F:asparagine synthase (glutamine-hydrolyzing) activity"/>
    <property type="evidence" value="ECO:0007669"/>
    <property type="project" value="InterPro"/>
</dbReference>
<dbReference type="InterPro" id="IPR033738">
    <property type="entry name" value="AsnB_N"/>
</dbReference>
<sequence length="747" mass="83275">MCGFVAIVTLSPTVDSGLKLGSPSNTTTLDPKTGIYATGSCINPNLGGSVLNGQDDNKEIPGFSKVTAQLQAAVDAINHRGPDESNVWVNENESVGLAHCRLSINDLSPGGSQPMHSDDGLIHAVVNGEIYDHDRIRDICMCEYGYRFAGHSDSELVLALYKIHGVPAMFEHLRGEFSFVLYDSREGSNKIIACRDRFGIKPIVYTVSGQRLLIASETKAFMSMGWQAEWDVDAIVDAGWMVDDRTLFKGVRKILPGHWMEVSGRGILHHRYWDADYKDKAEPEVRSIDEMVTGVRERLIESVKIRLRADVPVGIYLSGGIDSSAIAGIVTELARKQHVKIGDKEATRVTCFSVQFPEATGYNEADIADRTAKWLGVETIKKDVTEATLANSFQDAVFNCEHHHFDLNFVAKFALSELPREHGVKVVITGEGADEHFAGYPYFPSEYLREPDLAMPDSELVKNNHQRQIMQQAAAAEMNAIWRSIGAATYEGTAESNNLLKDTNGNAMPNNLLAWHPTIGLFSSWVRNHYGEQLDCRATLMSSYPADVRDKMREKWHPLHTALYIWNKSQLANVLLSCLGDRTEMAHSVEGRTPFLDHHLAEYVNNLPPSVKLAYAPPQPEQDGGKTNSGKDPIWQEAGFSLRSLTSKWILREAARPYILDELYNRKKHPFLAPTKWPQHGPLHQMFKSIATRESVEKLGFVDPQVVEKAFSTAFGDKAEPRSFRILCEVSAWITLADKFNILPAKP</sequence>
<dbReference type="SUPFAM" id="SSF52402">
    <property type="entry name" value="Adenine nucleotide alpha hydrolases-like"/>
    <property type="match status" value="1"/>
</dbReference>
<dbReference type="GO" id="GO:0006529">
    <property type="term" value="P:asparagine biosynthetic process"/>
    <property type="evidence" value="ECO:0007669"/>
    <property type="project" value="InterPro"/>
</dbReference>
<dbReference type="Pfam" id="PF13537">
    <property type="entry name" value="GATase_7"/>
    <property type="match status" value="1"/>
</dbReference>
<protein>
    <submittedName>
        <fullName evidence="9">Asparagine synthase domain-containing protein</fullName>
    </submittedName>
</protein>
<dbReference type="GeneID" id="80869191"/>
<evidence type="ECO:0000256" key="6">
    <source>
        <dbReference type="PIRSR" id="PIRSR001589-2"/>
    </source>
</evidence>
<evidence type="ECO:0000256" key="2">
    <source>
        <dbReference type="ARBA" id="ARBA00022741"/>
    </source>
</evidence>
<evidence type="ECO:0000256" key="4">
    <source>
        <dbReference type="ARBA" id="ARBA00022962"/>
    </source>
</evidence>